<dbReference type="OrthoDB" id="5985073at2759"/>
<protein>
    <submittedName>
        <fullName evidence="8">WSC domain-containing protein</fullName>
    </submittedName>
</protein>
<dbReference type="PROSITE" id="PS51212">
    <property type="entry name" value="WSC"/>
    <property type="match status" value="2"/>
</dbReference>
<evidence type="ECO:0000256" key="1">
    <source>
        <dbReference type="ARBA" id="ARBA00004167"/>
    </source>
</evidence>
<evidence type="ECO:0000256" key="3">
    <source>
        <dbReference type="ARBA" id="ARBA00022729"/>
    </source>
</evidence>
<evidence type="ECO:0000313" key="9">
    <source>
        <dbReference type="Proteomes" id="UP000308652"/>
    </source>
</evidence>
<gene>
    <name evidence="8" type="ORF">BDQ12DRAFT_616820</name>
</gene>
<evidence type="ECO:0000259" key="7">
    <source>
        <dbReference type="PROSITE" id="PS51212"/>
    </source>
</evidence>
<keyword evidence="9" id="KW-1185">Reference proteome</keyword>
<evidence type="ECO:0000256" key="4">
    <source>
        <dbReference type="ARBA" id="ARBA00022989"/>
    </source>
</evidence>
<dbReference type="EMBL" id="ML213669">
    <property type="protein sequence ID" value="TFK32614.1"/>
    <property type="molecule type" value="Genomic_DNA"/>
</dbReference>
<dbReference type="STRING" id="68775.A0A5C3LHP3"/>
<keyword evidence="4" id="KW-1133">Transmembrane helix</keyword>
<dbReference type="PANTHER" id="PTHR24269:SF16">
    <property type="entry name" value="PROTEIN SLG1"/>
    <property type="match status" value="1"/>
</dbReference>
<accession>A0A5C3LHP3</accession>
<evidence type="ECO:0000256" key="2">
    <source>
        <dbReference type="ARBA" id="ARBA00022692"/>
    </source>
</evidence>
<evidence type="ECO:0000256" key="5">
    <source>
        <dbReference type="ARBA" id="ARBA00023136"/>
    </source>
</evidence>
<keyword evidence="6" id="KW-0325">Glycoprotein</keyword>
<keyword evidence="3" id="KW-0732">Signal</keyword>
<dbReference type="AlphaFoldDB" id="A0A5C3LHP3"/>
<dbReference type="PANTHER" id="PTHR24269">
    <property type="entry name" value="KREMEN PROTEIN"/>
    <property type="match status" value="1"/>
</dbReference>
<dbReference type="InterPro" id="IPR051836">
    <property type="entry name" value="Kremen_rcpt"/>
</dbReference>
<sequence>MTVESCIAFCDGAGYIFSGTEFAHCDSTIQVPSQPAALSDCNVACDGNSAETCGASNRMNIFTNGKPGPVIPQTLASGTWSYQGCFTDIVSGRTLGVPVNIPGGVTVESCTAACQSLGAFANAGVENGRECWCDNTVRAAAQRVSDNDCRQICDSNHNEYCGNANRIAVYHFSASGQPQAPPQCLNNDIGNFTMKAVYKDGVTPSVKLKVVVAEMVRGATWTVLSVRLGLSFY</sequence>
<feature type="domain" description="WSC" evidence="7">
    <location>
        <begin position="1"/>
        <end position="65"/>
    </location>
</feature>
<organism evidence="8 9">
    <name type="scientific">Crucibulum laeve</name>
    <dbReference type="NCBI Taxonomy" id="68775"/>
    <lineage>
        <taxon>Eukaryota</taxon>
        <taxon>Fungi</taxon>
        <taxon>Dikarya</taxon>
        <taxon>Basidiomycota</taxon>
        <taxon>Agaricomycotina</taxon>
        <taxon>Agaricomycetes</taxon>
        <taxon>Agaricomycetidae</taxon>
        <taxon>Agaricales</taxon>
        <taxon>Agaricineae</taxon>
        <taxon>Nidulariaceae</taxon>
        <taxon>Crucibulum</taxon>
    </lineage>
</organism>
<dbReference type="GO" id="GO:0005886">
    <property type="term" value="C:plasma membrane"/>
    <property type="evidence" value="ECO:0007669"/>
    <property type="project" value="TreeGrafter"/>
</dbReference>
<dbReference type="Proteomes" id="UP000308652">
    <property type="component" value="Unassembled WGS sequence"/>
</dbReference>
<keyword evidence="5" id="KW-0472">Membrane</keyword>
<proteinExistence type="predicted"/>
<dbReference type="Pfam" id="PF01822">
    <property type="entry name" value="WSC"/>
    <property type="match status" value="2"/>
</dbReference>
<name>A0A5C3LHP3_9AGAR</name>
<feature type="domain" description="WSC" evidence="7">
    <location>
        <begin position="79"/>
        <end position="173"/>
    </location>
</feature>
<comment type="subcellular location">
    <subcellularLocation>
        <location evidence="1">Membrane</location>
        <topology evidence="1">Single-pass membrane protein</topology>
    </subcellularLocation>
</comment>
<keyword evidence="2" id="KW-0812">Transmembrane</keyword>
<dbReference type="InterPro" id="IPR002889">
    <property type="entry name" value="WSC_carb-bd"/>
</dbReference>
<reference evidence="8 9" key="1">
    <citation type="journal article" date="2019" name="Nat. Ecol. Evol.">
        <title>Megaphylogeny resolves global patterns of mushroom evolution.</title>
        <authorList>
            <person name="Varga T."/>
            <person name="Krizsan K."/>
            <person name="Foldi C."/>
            <person name="Dima B."/>
            <person name="Sanchez-Garcia M."/>
            <person name="Sanchez-Ramirez S."/>
            <person name="Szollosi G.J."/>
            <person name="Szarkandi J.G."/>
            <person name="Papp V."/>
            <person name="Albert L."/>
            <person name="Andreopoulos W."/>
            <person name="Angelini C."/>
            <person name="Antonin V."/>
            <person name="Barry K.W."/>
            <person name="Bougher N.L."/>
            <person name="Buchanan P."/>
            <person name="Buyck B."/>
            <person name="Bense V."/>
            <person name="Catcheside P."/>
            <person name="Chovatia M."/>
            <person name="Cooper J."/>
            <person name="Damon W."/>
            <person name="Desjardin D."/>
            <person name="Finy P."/>
            <person name="Geml J."/>
            <person name="Haridas S."/>
            <person name="Hughes K."/>
            <person name="Justo A."/>
            <person name="Karasinski D."/>
            <person name="Kautmanova I."/>
            <person name="Kiss B."/>
            <person name="Kocsube S."/>
            <person name="Kotiranta H."/>
            <person name="LaButti K.M."/>
            <person name="Lechner B.E."/>
            <person name="Liimatainen K."/>
            <person name="Lipzen A."/>
            <person name="Lukacs Z."/>
            <person name="Mihaltcheva S."/>
            <person name="Morgado L.N."/>
            <person name="Niskanen T."/>
            <person name="Noordeloos M.E."/>
            <person name="Ohm R.A."/>
            <person name="Ortiz-Santana B."/>
            <person name="Ovrebo C."/>
            <person name="Racz N."/>
            <person name="Riley R."/>
            <person name="Savchenko A."/>
            <person name="Shiryaev A."/>
            <person name="Soop K."/>
            <person name="Spirin V."/>
            <person name="Szebenyi C."/>
            <person name="Tomsovsky M."/>
            <person name="Tulloss R.E."/>
            <person name="Uehling J."/>
            <person name="Grigoriev I.V."/>
            <person name="Vagvolgyi C."/>
            <person name="Papp T."/>
            <person name="Martin F.M."/>
            <person name="Miettinen O."/>
            <person name="Hibbett D.S."/>
            <person name="Nagy L.G."/>
        </authorList>
    </citation>
    <scope>NUCLEOTIDE SEQUENCE [LARGE SCALE GENOMIC DNA]</scope>
    <source>
        <strain evidence="8 9">CBS 166.37</strain>
    </source>
</reference>
<dbReference type="SMART" id="SM00321">
    <property type="entry name" value="WSC"/>
    <property type="match status" value="1"/>
</dbReference>
<evidence type="ECO:0000313" key="8">
    <source>
        <dbReference type="EMBL" id="TFK32614.1"/>
    </source>
</evidence>
<evidence type="ECO:0000256" key="6">
    <source>
        <dbReference type="ARBA" id="ARBA00023180"/>
    </source>
</evidence>